<name>A0A7Y9YEF4_9ACTN</name>
<protein>
    <recommendedName>
        <fullName evidence="2">YlxR domain-containing protein</fullName>
    </recommendedName>
</protein>
<evidence type="ECO:0000259" key="2">
    <source>
        <dbReference type="Pfam" id="PF04296"/>
    </source>
</evidence>
<dbReference type="InterPro" id="IPR007393">
    <property type="entry name" value="YlxR_dom"/>
</dbReference>
<evidence type="ECO:0000313" key="3">
    <source>
        <dbReference type="EMBL" id="NYI10696.1"/>
    </source>
</evidence>
<accession>A0A7Y9YEF4</accession>
<gene>
    <name evidence="3" type="ORF">BKA05_002211</name>
</gene>
<dbReference type="AlphaFoldDB" id="A0A7Y9YEF4"/>
<dbReference type="SUPFAM" id="SSF64376">
    <property type="entry name" value="YlxR-like"/>
    <property type="match status" value="1"/>
</dbReference>
<feature type="region of interest" description="Disordered" evidence="1">
    <location>
        <begin position="1"/>
        <end position="26"/>
    </location>
</feature>
<comment type="caution">
    <text evidence="3">The sequence shown here is derived from an EMBL/GenBank/DDBJ whole genome shotgun (WGS) entry which is preliminary data.</text>
</comment>
<organism evidence="3 4">
    <name type="scientific">Nocardioides marinus</name>
    <dbReference type="NCBI Taxonomy" id="374514"/>
    <lineage>
        <taxon>Bacteria</taxon>
        <taxon>Bacillati</taxon>
        <taxon>Actinomycetota</taxon>
        <taxon>Actinomycetes</taxon>
        <taxon>Propionibacteriales</taxon>
        <taxon>Nocardioidaceae</taxon>
        <taxon>Nocardioides</taxon>
    </lineage>
</organism>
<sequence length="77" mass="8026">MGEQDGRPAVVPDPTGSAAGRGAHLHPTTACYELAVRRKAFARALRAAGGQGLPTDAVATYLTRVPDSRDRTPDPDA</sequence>
<evidence type="ECO:0000256" key="1">
    <source>
        <dbReference type="SAM" id="MobiDB-lite"/>
    </source>
</evidence>
<reference evidence="3 4" key="1">
    <citation type="submission" date="2020-07" db="EMBL/GenBank/DDBJ databases">
        <title>Sequencing the genomes of 1000 actinobacteria strains.</title>
        <authorList>
            <person name="Klenk H.-P."/>
        </authorList>
    </citation>
    <scope>NUCLEOTIDE SEQUENCE [LARGE SCALE GENOMIC DNA]</scope>
    <source>
        <strain evidence="3 4">DSM 18248</strain>
    </source>
</reference>
<dbReference type="InterPro" id="IPR035931">
    <property type="entry name" value="YlxR-like_sf"/>
</dbReference>
<dbReference type="EMBL" id="JACBZI010000001">
    <property type="protein sequence ID" value="NYI10696.1"/>
    <property type="molecule type" value="Genomic_DNA"/>
</dbReference>
<proteinExistence type="predicted"/>
<dbReference type="Pfam" id="PF04296">
    <property type="entry name" value="YlxR"/>
    <property type="match status" value="1"/>
</dbReference>
<evidence type="ECO:0000313" key="4">
    <source>
        <dbReference type="Proteomes" id="UP000537326"/>
    </source>
</evidence>
<dbReference type="Proteomes" id="UP000537326">
    <property type="component" value="Unassembled WGS sequence"/>
</dbReference>
<dbReference type="Gene3D" id="3.30.1230.10">
    <property type="entry name" value="YlxR-like"/>
    <property type="match status" value="1"/>
</dbReference>
<feature type="domain" description="YlxR" evidence="2">
    <location>
        <begin position="9"/>
        <end position="48"/>
    </location>
</feature>
<keyword evidence="4" id="KW-1185">Reference proteome</keyword>